<name>A0A284VM28_9EURY</name>
<dbReference type="EMBL" id="FZMP01000084">
    <property type="protein sequence ID" value="SNQ60269.1"/>
    <property type="molecule type" value="Genomic_DNA"/>
</dbReference>
<accession>A0A284VM28</accession>
<organism evidence="1 2">
    <name type="scientific">Candidatus Methanoperedens nitratireducens</name>
    <dbReference type="NCBI Taxonomy" id="1392998"/>
    <lineage>
        <taxon>Archaea</taxon>
        <taxon>Methanobacteriati</taxon>
        <taxon>Methanobacteriota</taxon>
        <taxon>Stenosarchaea group</taxon>
        <taxon>Methanomicrobia</taxon>
        <taxon>Methanosarcinales</taxon>
        <taxon>ANME-2 cluster</taxon>
        <taxon>Candidatus Methanoperedentaceae</taxon>
        <taxon>Candidatus Methanoperedens</taxon>
    </lineage>
</organism>
<evidence type="ECO:0000313" key="1">
    <source>
        <dbReference type="EMBL" id="SNQ60269.1"/>
    </source>
</evidence>
<evidence type="ECO:0000313" key="2">
    <source>
        <dbReference type="Proteomes" id="UP000218615"/>
    </source>
</evidence>
<dbReference type="RefSeq" id="WP_096204647.1">
    <property type="nucleotide sequence ID" value="NZ_FZMP01000084.1"/>
</dbReference>
<protein>
    <submittedName>
        <fullName evidence="1">Sugar-specific transcriptional regulator TrmB</fullName>
    </submittedName>
</protein>
<sequence>MEELIGFVTSNNKSNKILSVLDSKGPMDSATIAKTTRIVGTDKSIKELVEKKLLAHEGEKYSLTELGKQVCHAVRGVR</sequence>
<dbReference type="AlphaFoldDB" id="A0A284VM28"/>
<reference evidence="2" key="1">
    <citation type="submission" date="2017-06" db="EMBL/GenBank/DDBJ databases">
        <authorList>
            <person name="Cremers G."/>
        </authorList>
    </citation>
    <scope>NUCLEOTIDE SEQUENCE [LARGE SCALE GENOMIC DNA]</scope>
</reference>
<gene>
    <name evidence="1" type="ORF">MNV_1740014</name>
</gene>
<dbReference type="OrthoDB" id="140281at2157"/>
<proteinExistence type="predicted"/>
<dbReference type="Proteomes" id="UP000218615">
    <property type="component" value="Unassembled WGS sequence"/>
</dbReference>
<keyword evidence="2" id="KW-1185">Reference proteome</keyword>